<evidence type="ECO:0000259" key="8">
    <source>
        <dbReference type="SMART" id="SM01005"/>
    </source>
</evidence>
<dbReference type="PROSITE" id="PS00395">
    <property type="entry name" value="ALANINE_RACEMASE"/>
    <property type="match status" value="1"/>
</dbReference>
<sequence>MLTTYAHIDLAALVHNLTQIRRYLSGNAAVLAVIKANAYGHGAEEMAKTLVRHGVSHLGVVSVTEGRALRESGITTDIIVLGPTFDEQLPDALHSRLTLVVGDRPRLTALARAAAEKGLSVPVHLKVETGMGRLGFSVDEMPVVLDSLRNHSSLRVEGLMTHLSDADGKTSDYTEQQLATFHQTLELLAARGLHPPLIHAANSAAIVRYPTSHFSLVRPGIMLYGYHTLPGSVPAPSLKPVMTLRTTIAHLRTVKPETSISYNRTFVAARPSTIAVLPIGYADGYSRRLSNRGAVLIHGQRAPIVGTICMDMTMVDVTDIPAAQVGDQVIIIGHQGRDTIGADEIAEWTATIPYEVLCGIGPRVPRIYGS</sequence>
<dbReference type="PRINTS" id="PR00992">
    <property type="entry name" value="ALARACEMASE"/>
</dbReference>
<keyword evidence="3 5" id="KW-0663">Pyridoxal phosphate</keyword>
<keyword evidence="4 5" id="KW-0413">Isomerase</keyword>
<dbReference type="HAMAP" id="MF_01201">
    <property type="entry name" value="Ala_racemase"/>
    <property type="match status" value="1"/>
</dbReference>
<comment type="function">
    <text evidence="5">Catalyzes the interconversion of L-alanine and D-alanine. May also act on other amino acids.</text>
</comment>
<dbReference type="SUPFAM" id="SSF51419">
    <property type="entry name" value="PLP-binding barrel"/>
    <property type="match status" value="1"/>
</dbReference>
<dbReference type="FunFam" id="3.20.20.10:FF:000002">
    <property type="entry name" value="Alanine racemase"/>
    <property type="match status" value="1"/>
</dbReference>
<protein>
    <recommendedName>
        <fullName evidence="5">Alanine racemase</fullName>
        <ecNumber evidence="5">5.1.1.1</ecNumber>
    </recommendedName>
</protein>
<evidence type="ECO:0000313" key="10">
    <source>
        <dbReference type="Proteomes" id="UP000192042"/>
    </source>
</evidence>
<dbReference type="RefSeq" id="WP_172834407.1">
    <property type="nucleotide sequence ID" value="NZ_LT828648.1"/>
</dbReference>
<dbReference type="GO" id="GO:0030170">
    <property type="term" value="F:pyridoxal phosphate binding"/>
    <property type="evidence" value="ECO:0007669"/>
    <property type="project" value="UniProtKB-UniRule"/>
</dbReference>
<keyword evidence="10" id="KW-1185">Reference proteome</keyword>
<evidence type="ECO:0000256" key="2">
    <source>
        <dbReference type="ARBA" id="ARBA00001933"/>
    </source>
</evidence>
<gene>
    <name evidence="9" type="primary">alr</name>
    <name evidence="9" type="ORF">NSJP_3594</name>
</gene>
<dbReference type="GO" id="GO:0008784">
    <property type="term" value="F:alanine racemase activity"/>
    <property type="evidence" value="ECO:0007669"/>
    <property type="project" value="UniProtKB-UniRule"/>
</dbReference>
<dbReference type="STRING" id="1325564.NSJP_3594"/>
<dbReference type="PANTHER" id="PTHR30511:SF0">
    <property type="entry name" value="ALANINE RACEMASE, CATABOLIC-RELATED"/>
    <property type="match status" value="1"/>
</dbReference>
<name>A0A1W1IA14_9BACT</name>
<dbReference type="InterPro" id="IPR001608">
    <property type="entry name" value="Ala_racemase_N"/>
</dbReference>
<dbReference type="Proteomes" id="UP000192042">
    <property type="component" value="Chromosome I"/>
</dbReference>
<dbReference type="KEGG" id="nja:NSJP_3594"/>
<dbReference type="Gene3D" id="3.20.20.10">
    <property type="entry name" value="Alanine racemase"/>
    <property type="match status" value="1"/>
</dbReference>
<dbReference type="GO" id="GO:0030632">
    <property type="term" value="P:D-alanine biosynthetic process"/>
    <property type="evidence" value="ECO:0007669"/>
    <property type="project" value="UniProtKB-UniRule"/>
</dbReference>
<dbReference type="PANTHER" id="PTHR30511">
    <property type="entry name" value="ALANINE RACEMASE"/>
    <property type="match status" value="1"/>
</dbReference>
<dbReference type="InterPro" id="IPR000821">
    <property type="entry name" value="Ala_racemase"/>
</dbReference>
<dbReference type="Gene3D" id="2.40.37.10">
    <property type="entry name" value="Lyase, Ornithine Decarboxylase, Chain A, domain 1"/>
    <property type="match status" value="1"/>
</dbReference>
<dbReference type="GO" id="GO:0005829">
    <property type="term" value="C:cytosol"/>
    <property type="evidence" value="ECO:0007669"/>
    <property type="project" value="TreeGrafter"/>
</dbReference>
<evidence type="ECO:0000256" key="4">
    <source>
        <dbReference type="ARBA" id="ARBA00023235"/>
    </source>
</evidence>
<evidence type="ECO:0000256" key="6">
    <source>
        <dbReference type="PIRSR" id="PIRSR600821-50"/>
    </source>
</evidence>
<evidence type="ECO:0000256" key="3">
    <source>
        <dbReference type="ARBA" id="ARBA00022898"/>
    </source>
</evidence>
<comment type="pathway">
    <text evidence="5">Amino-acid biosynthesis; D-alanine biosynthesis; D-alanine from L-alanine: step 1/1.</text>
</comment>
<dbReference type="EC" id="5.1.1.1" evidence="5"/>
<reference evidence="9 10" key="1">
    <citation type="submission" date="2017-03" db="EMBL/GenBank/DDBJ databases">
        <authorList>
            <person name="Afonso C.L."/>
            <person name="Miller P.J."/>
            <person name="Scott M.A."/>
            <person name="Spackman E."/>
            <person name="Goraichik I."/>
            <person name="Dimitrov K.M."/>
            <person name="Suarez D.L."/>
            <person name="Swayne D.E."/>
        </authorList>
    </citation>
    <scope>NUCLEOTIDE SEQUENCE [LARGE SCALE GENOMIC DNA]</scope>
    <source>
        <strain evidence="9">Genome sequencing of Nitrospira japonica strain NJ11</strain>
    </source>
</reference>
<feature type="domain" description="Alanine racemase C-terminal" evidence="8">
    <location>
        <begin position="241"/>
        <end position="369"/>
    </location>
</feature>
<evidence type="ECO:0000313" key="9">
    <source>
        <dbReference type="EMBL" id="SLM49761.1"/>
    </source>
</evidence>
<feature type="modified residue" description="N6-(pyridoxal phosphate)lysine" evidence="5 6">
    <location>
        <position position="35"/>
    </location>
</feature>
<comment type="catalytic activity">
    <reaction evidence="1 5">
        <text>L-alanine = D-alanine</text>
        <dbReference type="Rhea" id="RHEA:20249"/>
        <dbReference type="ChEBI" id="CHEBI:57416"/>
        <dbReference type="ChEBI" id="CHEBI:57972"/>
        <dbReference type="EC" id="5.1.1.1"/>
    </reaction>
</comment>
<dbReference type="Pfam" id="PF00842">
    <property type="entry name" value="Ala_racemase_C"/>
    <property type="match status" value="1"/>
</dbReference>
<comment type="similarity">
    <text evidence="5">Belongs to the alanine racemase family.</text>
</comment>
<dbReference type="InterPro" id="IPR009006">
    <property type="entry name" value="Ala_racemase/Decarboxylase_C"/>
</dbReference>
<evidence type="ECO:0000256" key="7">
    <source>
        <dbReference type="PIRSR" id="PIRSR600821-52"/>
    </source>
</evidence>
<dbReference type="UniPathway" id="UPA00042">
    <property type="reaction ID" value="UER00497"/>
</dbReference>
<accession>A0A1W1IA14</accession>
<organism evidence="9 10">
    <name type="scientific">Nitrospira japonica</name>
    <dbReference type="NCBI Taxonomy" id="1325564"/>
    <lineage>
        <taxon>Bacteria</taxon>
        <taxon>Pseudomonadati</taxon>
        <taxon>Nitrospirota</taxon>
        <taxon>Nitrospiria</taxon>
        <taxon>Nitrospirales</taxon>
        <taxon>Nitrospiraceae</taxon>
        <taxon>Nitrospira</taxon>
    </lineage>
</organism>
<dbReference type="FunFam" id="2.40.37.10:FF:000006">
    <property type="entry name" value="Alanine racemase"/>
    <property type="match status" value="1"/>
</dbReference>
<comment type="cofactor">
    <cofactor evidence="2 5 6">
        <name>pyridoxal 5'-phosphate</name>
        <dbReference type="ChEBI" id="CHEBI:597326"/>
    </cofactor>
</comment>
<dbReference type="NCBIfam" id="TIGR00492">
    <property type="entry name" value="alr"/>
    <property type="match status" value="1"/>
</dbReference>
<proteinExistence type="inferred from homology"/>
<dbReference type="AlphaFoldDB" id="A0A1W1IA14"/>
<dbReference type="InterPro" id="IPR029066">
    <property type="entry name" value="PLP-binding_barrel"/>
</dbReference>
<feature type="binding site" evidence="5 7">
    <location>
        <position position="133"/>
    </location>
    <ligand>
        <name>substrate</name>
    </ligand>
</feature>
<dbReference type="InterPro" id="IPR020622">
    <property type="entry name" value="Ala_racemase_pyridoxalP-BS"/>
</dbReference>
<feature type="binding site" evidence="5 7">
    <location>
        <position position="310"/>
    </location>
    <ligand>
        <name>substrate</name>
    </ligand>
</feature>
<dbReference type="InterPro" id="IPR011079">
    <property type="entry name" value="Ala_racemase_C"/>
</dbReference>
<dbReference type="SUPFAM" id="SSF50621">
    <property type="entry name" value="Alanine racemase C-terminal domain-like"/>
    <property type="match status" value="1"/>
</dbReference>
<dbReference type="CDD" id="cd00430">
    <property type="entry name" value="PLPDE_III_AR"/>
    <property type="match status" value="1"/>
</dbReference>
<dbReference type="EMBL" id="LT828648">
    <property type="protein sequence ID" value="SLM49761.1"/>
    <property type="molecule type" value="Genomic_DNA"/>
</dbReference>
<feature type="active site" description="Proton acceptor; specific for D-alanine" evidence="5">
    <location>
        <position position="35"/>
    </location>
</feature>
<dbReference type="SMART" id="SM01005">
    <property type="entry name" value="Ala_racemase_C"/>
    <property type="match status" value="1"/>
</dbReference>
<feature type="active site" description="Proton acceptor; specific for L-alanine" evidence="5">
    <location>
        <position position="262"/>
    </location>
</feature>
<evidence type="ECO:0000256" key="1">
    <source>
        <dbReference type="ARBA" id="ARBA00000316"/>
    </source>
</evidence>
<dbReference type="Pfam" id="PF01168">
    <property type="entry name" value="Ala_racemase_N"/>
    <property type="match status" value="1"/>
</dbReference>
<evidence type="ECO:0000256" key="5">
    <source>
        <dbReference type="HAMAP-Rule" id="MF_01201"/>
    </source>
</evidence>